<reference evidence="1" key="2">
    <citation type="submission" date="2013-04" db="UniProtKB">
        <authorList>
            <consortium name="EnsemblPlants"/>
        </authorList>
    </citation>
    <scope>IDENTIFICATION</scope>
</reference>
<dbReference type="Gramene" id="OB01G25310.1">
    <property type="protein sequence ID" value="OB01G25310.1"/>
    <property type="gene ID" value="OB01G25310"/>
</dbReference>
<sequence>MAWHVIVGGVAKLSCHATDIGVPDTSSPQEDKIQSWSQSTDLKTMPNRSSNLMCQVATIAARMMSVVAMLLSTTSSAVRGSAVEGARHGEDTGWCGGGIGRQHVEEQIKMAVAGYHRWVICKVFVGDRKHAEKIILSRLSKRIESARVSDQSTKIRNRGENMPVTGPGATEELDQVAHFLVRLEVERAAASVLSRALSQFTQGFLYTSR</sequence>
<dbReference type="EnsemblPlants" id="OB01G25310.1">
    <property type="protein sequence ID" value="OB01G25310.1"/>
    <property type="gene ID" value="OB01G25310"/>
</dbReference>
<dbReference type="AlphaFoldDB" id="J3KZX5"/>
<keyword evidence="2" id="KW-1185">Reference proteome</keyword>
<evidence type="ECO:0000313" key="2">
    <source>
        <dbReference type="Proteomes" id="UP000006038"/>
    </source>
</evidence>
<accession>J3KZX5</accession>
<dbReference type="HOGENOM" id="CLU_1317206_0_0_1"/>
<organism evidence="1">
    <name type="scientific">Oryza brachyantha</name>
    <name type="common">malo sina</name>
    <dbReference type="NCBI Taxonomy" id="4533"/>
    <lineage>
        <taxon>Eukaryota</taxon>
        <taxon>Viridiplantae</taxon>
        <taxon>Streptophyta</taxon>
        <taxon>Embryophyta</taxon>
        <taxon>Tracheophyta</taxon>
        <taxon>Spermatophyta</taxon>
        <taxon>Magnoliopsida</taxon>
        <taxon>Liliopsida</taxon>
        <taxon>Poales</taxon>
        <taxon>Poaceae</taxon>
        <taxon>BOP clade</taxon>
        <taxon>Oryzoideae</taxon>
        <taxon>Oryzeae</taxon>
        <taxon>Oryzinae</taxon>
        <taxon>Oryza</taxon>
    </lineage>
</organism>
<reference evidence="1" key="1">
    <citation type="journal article" date="2013" name="Nat. Commun.">
        <title>Whole-genome sequencing of Oryza brachyantha reveals mechanisms underlying Oryza genome evolution.</title>
        <authorList>
            <person name="Chen J."/>
            <person name="Huang Q."/>
            <person name="Gao D."/>
            <person name="Wang J."/>
            <person name="Lang Y."/>
            <person name="Liu T."/>
            <person name="Li B."/>
            <person name="Bai Z."/>
            <person name="Luis Goicoechea J."/>
            <person name="Liang C."/>
            <person name="Chen C."/>
            <person name="Zhang W."/>
            <person name="Sun S."/>
            <person name="Liao Y."/>
            <person name="Zhang X."/>
            <person name="Yang L."/>
            <person name="Song C."/>
            <person name="Wang M."/>
            <person name="Shi J."/>
            <person name="Liu G."/>
            <person name="Liu J."/>
            <person name="Zhou H."/>
            <person name="Zhou W."/>
            <person name="Yu Q."/>
            <person name="An N."/>
            <person name="Chen Y."/>
            <person name="Cai Q."/>
            <person name="Wang B."/>
            <person name="Liu B."/>
            <person name="Min J."/>
            <person name="Huang Y."/>
            <person name="Wu H."/>
            <person name="Li Z."/>
            <person name="Zhang Y."/>
            <person name="Yin Y."/>
            <person name="Song W."/>
            <person name="Jiang J."/>
            <person name="Jackson S.A."/>
            <person name="Wing R.A."/>
            <person name="Wang J."/>
            <person name="Chen M."/>
        </authorList>
    </citation>
    <scope>NUCLEOTIDE SEQUENCE [LARGE SCALE GENOMIC DNA]</scope>
    <source>
        <strain evidence="1">cv. IRGC 101232</strain>
    </source>
</reference>
<dbReference type="Proteomes" id="UP000006038">
    <property type="component" value="Chromosome 1"/>
</dbReference>
<protein>
    <submittedName>
        <fullName evidence="1">Uncharacterized protein</fullName>
    </submittedName>
</protein>
<proteinExistence type="predicted"/>
<name>J3KZX5_ORYBR</name>
<evidence type="ECO:0000313" key="1">
    <source>
        <dbReference type="EnsemblPlants" id="OB01G25310.1"/>
    </source>
</evidence>